<dbReference type="EMBL" id="CAFBRY010000003">
    <property type="protein sequence ID" value="CAB5136378.1"/>
    <property type="molecule type" value="Genomic_DNA"/>
</dbReference>
<evidence type="ECO:0000313" key="4">
    <source>
        <dbReference type="EMBL" id="CAB4817239.1"/>
    </source>
</evidence>
<proteinExistence type="predicted"/>
<evidence type="ECO:0000313" key="5">
    <source>
        <dbReference type="EMBL" id="CAB5136378.1"/>
    </source>
</evidence>
<evidence type="ECO:0000313" key="3">
    <source>
        <dbReference type="EMBL" id="CAB4720918.1"/>
    </source>
</evidence>
<evidence type="ECO:0000313" key="2">
    <source>
        <dbReference type="EMBL" id="CAB4331606.1"/>
    </source>
</evidence>
<evidence type="ECO:0000256" key="1">
    <source>
        <dbReference type="SAM" id="MobiDB-lite"/>
    </source>
</evidence>
<gene>
    <name evidence="3" type="ORF">UFOPK2731_00117</name>
    <name evidence="4" type="ORF">UFOPK3161_00304</name>
    <name evidence="2" type="ORF">UFOPK3962_00237</name>
    <name evidence="5" type="ORF">UFOPK4427_00205</name>
</gene>
<dbReference type="AlphaFoldDB" id="A0A6J5YPP2"/>
<organism evidence="2">
    <name type="scientific">freshwater metagenome</name>
    <dbReference type="NCBI Taxonomy" id="449393"/>
    <lineage>
        <taxon>unclassified sequences</taxon>
        <taxon>metagenomes</taxon>
        <taxon>ecological metagenomes</taxon>
    </lineage>
</organism>
<dbReference type="EMBL" id="CAFABC010000004">
    <property type="protein sequence ID" value="CAB4817239.1"/>
    <property type="molecule type" value="Genomic_DNA"/>
</dbReference>
<reference evidence="2" key="1">
    <citation type="submission" date="2020-05" db="EMBL/GenBank/DDBJ databases">
        <authorList>
            <person name="Chiriac C."/>
            <person name="Salcher M."/>
            <person name="Ghai R."/>
            <person name="Kavagutti S V."/>
        </authorList>
    </citation>
    <scope>NUCLEOTIDE SEQUENCE</scope>
</reference>
<accession>A0A6J5YPP2</accession>
<protein>
    <submittedName>
        <fullName evidence="2">Unannotated protein</fullName>
    </submittedName>
</protein>
<name>A0A6J5YPP2_9ZZZZ</name>
<dbReference type="EMBL" id="CAEZYO010000002">
    <property type="protein sequence ID" value="CAB4720918.1"/>
    <property type="molecule type" value="Genomic_DNA"/>
</dbReference>
<sequence>MAWVLVFSSANFAVADASPSPSSTPEIKILMNQYKLAMDKYRVLIKNRDEVRTQINRTFIVAVESANREARMSMRLAITASEKTDVIVKQKTAIASASDARDAAIAALGILPTPPVKPVKQGEVAPTNKMKSQKPSPTSTRKSKN</sequence>
<dbReference type="EMBL" id="CAESAH010000003">
    <property type="protein sequence ID" value="CAB4331606.1"/>
    <property type="molecule type" value="Genomic_DNA"/>
</dbReference>
<feature type="compositionally biased region" description="Polar residues" evidence="1">
    <location>
        <begin position="129"/>
        <end position="145"/>
    </location>
</feature>
<feature type="region of interest" description="Disordered" evidence="1">
    <location>
        <begin position="112"/>
        <end position="145"/>
    </location>
</feature>